<dbReference type="Pfam" id="PF00147">
    <property type="entry name" value="Fibrinogen_C"/>
    <property type="match status" value="1"/>
</dbReference>
<keyword evidence="3" id="KW-1185">Reference proteome</keyword>
<gene>
    <name evidence="2" type="ORF">LSH36_662g01018</name>
</gene>
<dbReference type="InterPro" id="IPR002181">
    <property type="entry name" value="Fibrinogen_a/b/g_C_dom"/>
</dbReference>
<evidence type="ECO:0000313" key="2">
    <source>
        <dbReference type="EMBL" id="KAK2145692.1"/>
    </source>
</evidence>
<dbReference type="CDD" id="cd00054">
    <property type="entry name" value="EGF_CA"/>
    <property type="match status" value="1"/>
</dbReference>
<accession>A0AAD9J321</accession>
<feature type="domain" description="Fibrinogen C-terminal" evidence="1">
    <location>
        <begin position="43"/>
        <end position="221"/>
    </location>
</feature>
<reference evidence="2" key="1">
    <citation type="journal article" date="2023" name="Mol. Biol. Evol.">
        <title>Third-Generation Sequencing Reveals the Adaptive Role of the Epigenome in Three Deep-Sea Polychaetes.</title>
        <authorList>
            <person name="Perez M."/>
            <person name="Aroh O."/>
            <person name="Sun Y."/>
            <person name="Lan Y."/>
            <person name="Juniper S.K."/>
            <person name="Young C.R."/>
            <person name="Angers B."/>
            <person name="Qian P.Y."/>
        </authorList>
    </citation>
    <scope>NUCLEOTIDE SEQUENCE</scope>
    <source>
        <strain evidence="2">P08H-3</strain>
    </source>
</reference>
<dbReference type="InterPro" id="IPR014716">
    <property type="entry name" value="Fibrinogen_a/b/g_C_1"/>
</dbReference>
<protein>
    <recommendedName>
        <fullName evidence="1">Fibrinogen C-terminal domain-containing protein</fullName>
    </recommendedName>
</protein>
<evidence type="ECO:0000259" key="1">
    <source>
        <dbReference type="PROSITE" id="PS51406"/>
    </source>
</evidence>
<dbReference type="AlphaFoldDB" id="A0AAD9J321"/>
<evidence type="ECO:0000313" key="3">
    <source>
        <dbReference type="Proteomes" id="UP001208570"/>
    </source>
</evidence>
<dbReference type="GO" id="GO:0005615">
    <property type="term" value="C:extracellular space"/>
    <property type="evidence" value="ECO:0007669"/>
    <property type="project" value="TreeGrafter"/>
</dbReference>
<dbReference type="PROSITE" id="PS51406">
    <property type="entry name" value="FIBRINOGEN_C_2"/>
    <property type="match status" value="1"/>
</dbReference>
<proteinExistence type="predicted"/>
<dbReference type="Gene3D" id="3.90.215.10">
    <property type="entry name" value="Gamma Fibrinogen, chain A, domain 1"/>
    <property type="match status" value="1"/>
</dbReference>
<sequence length="437" mass="50212">MENKTTRSFKGRFVPREQRVFKDSCSKGPCYNGGTCLSNICLCPAFCHGDHCEKCDKDPYPPQQSVNIDSTTFNIIMDQGWIVVLRRRDRTVDFHEGRFWTEYENGFGDMSGEFWFGNKYIHLLTNNGSSYKCRVEILTEDNRWLWSEYDTFSVGPSSDKYRLHIGGYNKSSTAGDAWTSSAVSVYKVINGHVFSTQNHDNDGAYGNCALVTKGGWWFNCCCEGTLTAFLADLRVSSLALDPPDDVDHLVDIYDNQRDIVDQHAPLRTKEMPSRPRLPWHNTNIHAAKRHRRYSFLADLRVSSLALDPPDDVDHLVDIYDNTLRDIVDQHAPLRTNEMPSRPRLPWHNTNIQVAKRHRRVLEWFRSYLEHRSQRVSVHGILSDIQFLLSGVPQGSVLGPLVFTMYNHPLGIIAQRYGVKYHLYANDTQLYISLDPDN</sequence>
<dbReference type="InterPro" id="IPR000742">
    <property type="entry name" value="EGF"/>
</dbReference>
<dbReference type="PROSITE" id="PS00022">
    <property type="entry name" value="EGF_1"/>
    <property type="match status" value="1"/>
</dbReference>
<name>A0AAD9J321_9ANNE</name>
<organism evidence="2 3">
    <name type="scientific">Paralvinella palmiformis</name>
    <dbReference type="NCBI Taxonomy" id="53620"/>
    <lineage>
        <taxon>Eukaryota</taxon>
        <taxon>Metazoa</taxon>
        <taxon>Spiralia</taxon>
        <taxon>Lophotrochozoa</taxon>
        <taxon>Annelida</taxon>
        <taxon>Polychaeta</taxon>
        <taxon>Sedentaria</taxon>
        <taxon>Canalipalpata</taxon>
        <taxon>Terebellida</taxon>
        <taxon>Terebelliformia</taxon>
        <taxon>Alvinellidae</taxon>
        <taxon>Paralvinella</taxon>
    </lineage>
</organism>
<dbReference type="SMART" id="SM00186">
    <property type="entry name" value="FBG"/>
    <property type="match status" value="1"/>
</dbReference>
<comment type="caution">
    <text evidence="2">The sequence shown here is derived from an EMBL/GenBank/DDBJ whole genome shotgun (WGS) entry which is preliminary data.</text>
</comment>
<dbReference type="SUPFAM" id="SSF56496">
    <property type="entry name" value="Fibrinogen C-terminal domain-like"/>
    <property type="match status" value="1"/>
</dbReference>
<dbReference type="EMBL" id="JAODUP010000662">
    <property type="protein sequence ID" value="KAK2145692.1"/>
    <property type="molecule type" value="Genomic_DNA"/>
</dbReference>
<dbReference type="Gene3D" id="4.10.530.10">
    <property type="entry name" value="Gamma-fibrinogen Carboxyl Terminal Fragment, domain 2"/>
    <property type="match status" value="1"/>
</dbReference>
<dbReference type="Proteomes" id="UP001208570">
    <property type="component" value="Unassembled WGS sequence"/>
</dbReference>
<dbReference type="InterPro" id="IPR050373">
    <property type="entry name" value="Fibrinogen_C-term_domain"/>
</dbReference>
<dbReference type="InterPro" id="IPR036056">
    <property type="entry name" value="Fibrinogen-like_C"/>
</dbReference>
<dbReference type="PANTHER" id="PTHR19143">
    <property type="entry name" value="FIBRINOGEN/TENASCIN/ANGIOPOEITIN"/>
    <property type="match status" value="1"/>
</dbReference>